<dbReference type="InterPro" id="IPR006035">
    <property type="entry name" value="Ureohydrolase"/>
</dbReference>
<dbReference type="PROSITE" id="PS51409">
    <property type="entry name" value="ARGINASE_2"/>
    <property type="match status" value="1"/>
</dbReference>
<dbReference type="PIRSF" id="PIRSF036979">
    <property type="entry name" value="Arginase"/>
    <property type="match status" value="1"/>
</dbReference>
<name>A0A1M7TEN7_9RHOB</name>
<feature type="binding site" evidence="4">
    <location>
        <position position="162"/>
    </location>
    <ligand>
        <name>Mn(2+)</name>
        <dbReference type="ChEBI" id="CHEBI:29035"/>
        <label>1</label>
    </ligand>
</feature>
<feature type="binding site" evidence="4">
    <location>
        <position position="244"/>
    </location>
    <ligand>
        <name>Mn(2+)</name>
        <dbReference type="ChEBI" id="CHEBI:29035"/>
        <label>1</label>
    </ligand>
</feature>
<evidence type="ECO:0000256" key="1">
    <source>
        <dbReference type="ARBA" id="ARBA00009227"/>
    </source>
</evidence>
<accession>A0A1M7TEN7</accession>
<comment type="cofactor">
    <cofactor evidence="4">
        <name>Mn(2+)</name>
        <dbReference type="ChEBI" id="CHEBI:29035"/>
    </cofactor>
    <text evidence="4">Binds 2 manganese ions per subunit.</text>
</comment>
<evidence type="ECO:0000256" key="3">
    <source>
        <dbReference type="ARBA" id="ARBA00022801"/>
    </source>
</evidence>
<feature type="binding site" evidence="4">
    <location>
        <position position="164"/>
    </location>
    <ligand>
        <name>Mn(2+)</name>
        <dbReference type="ChEBI" id="CHEBI:29035"/>
        <label>1</label>
    </ligand>
</feature>
<dbReference type="CDD" id="cd11592">
    <property type="entry name" value="Agmatinase_PAH"/>
    <property type="match status" value="1"/>
</dbReference>
<dbReference type="Proteomes" id="UP000184066">
    <property type="component" value="Unassembled WGS sequence"/>
</dbReference>
<proteinExistence type="inferred from homology"/>
<evidence type="ECO:0000313" key="7">
    <source>
        <dbReference type="Proteomes" id="UP000184066"/>
    </source>
</evidence>
<comment type="similarity">
    <text evidence="1">Belongs to the arginase family. Agmatinase subfamily.</text>
</comment>
<sequence length="316" mass="33963">MTDPHRRDYAFMAEDPKAVTHDEQMFSGALSFCRRKYARDLTGADVAVVGVPFDASVTNRPGARFGPRAVRAASAQLGWSRFWPSAFDPFERLNVVDWGDVHIPHGRPDSIPAQIESAMGAILDAGATPLAIGGDHFTTYPALRAHAARLGRPLALVQFDAHTDTWKADPDWIDHGTMFHTAVQEGIIDPARSIQVGIRTTNDDPEGIEVYDAIKVHERGAAAAAEAIRRRVGDAPVYLTFDIDCLDPAFAPGTGTPVCGGLASWQALAILRGLSGIRLTGMDVVEVAPAYDVAEITALAGATIALQLLCLFAERP</sequence>
<protein>
    <submittedName>
        <fullName evidence="6">Agmatinase</fullName>
    </submittedName>
</protein>
<dbReference type="GO" id="GO:0008783">
    <property type="term" value="F:agmatinase activity"/>
    <property type="evidence" value="ECO:0007669"/>
    <property type="project" value="TreeGrafter"/>
</dbReference>
<dbReference type="PANTHER" id="PTHR11358">
    <property type="entry name" value="ARGINASE/AGMATINASE"/>
    <property type="match status" value="1"/>
</dbReference>
<reference evidence="6 7" key="1">
    <citation type="submission" date="2016-12" db="EMBL/GenBank/DDBJ databases">
        <authorList>
            <person name="Song W.-J."/>
            <person name="Kurnit D.M."/>
        </authorList>
    </citation>
    <scope>NUCLEOTIDE SEQUENCE [LARGE SCALE GENOMIC DNA]</scope>
    <source>
        <strain evidence="6 7">CGMCC 1.10808</strain>
    </source>
</reference>
<evidence type="ECO:0000256" key="2">
    <source>
        <dbReference type="ARBA" id="ARBA00022723"/>
    </source>
</evidence>
<evidence type="ECO:0000256" key="5">
    <source>
        <dbReference type="RuleBase" id="RU003684"/>
    </source>
</evidence>
<dbReference type="RefSeq" id="WP_072747471.1">
    <property type="nucleotide sequence ID" value="NZ_FOHL01000006.1"/>
</dbReference>
<evidence type="ECO:0000313" key="6">
    <source>
        <dbReference type="EMBL" id="SHN69118.1"/>
    </source>
</evidence>
<feature type="binding site" evidence="4">
    <location>
        <position position="242"/>
    </location>
    <ligand>
        <name>Mn(2+)</name>
        <dbReference type="ChEBI" id="CHEBI:29035"/>
        <label>1</label>
    </ligand>
</feature>
<dbReference type="PANTHER" id="PTHR11358:SF26">
    <property type="entry name" value="GUANIDINO ACID HYDROLASE, MITOCHONDRIAL"/>
    <property type="match status" value="1"/>
</dbReference>
<dbReference type="AlphaFoldDB" id="A0A1M7TEN7"/>
<dbReference type="EMBL" id="FRDL01000006">
    <property type="protein sequence ID" value="SHN69118.1"/>
    <property type="molecule type" value="Genomic_DNA"/>
</dbReference>
<feature type="binding site" evidence="4">
    <location>
        <position position="160"/>
    </location>
    <ligand>
        <name>Mn(2+)</name>
        <dbReference type="ChEBI" id="CHEBI:29035"/>
        <label>1</label>
    </ligand>
</feature>
<keyword evidence="7" id="KW-1185">Reference proteome</keyword>
<keyword evidence="3 5" id="KW-0378">Hydrolase</keyword>
<dbReference type="NCBIfam" id="TIGR01230">
    <property type="entry name" value="agmatinase"/>
    <property type="match status" value="1"/>
</dbReference>
<evidence type="ECO:0000256" key="4">
    <source>
        <dbReference type="PIRSR" id="PIRSR036979-1"/>
    </source>
</evidence>
<organism evidence="6 7">
    <name type="scientific">Oceanicella actignis</name>
    <dbReference type="NCBI Taxonomy" id="1189325"/>
    <lineage>
        <taxon>Bacteria</taxon>
        <taxon>Pseudomonadati</taxon>
        <taxon>Pseudomonadota</taxon>
        <taxon>Alphaproteobacteria</taxon>
        <taxon>Rhodobacterales</taxon>
        <taxon>Paracoccaceae</taxon>
        <taxon>Oceanicella</taxon>
    </lineage>
</organism>
<dbReference type="STRING" id="1189325.SAMN04488119_106173"/>
<dbReference type="SUPFAM" id="SSF52768">
    <property type="entry name" value="Arginase/deacetylase"/>
    <property type="match status" value="1"/>
</dbReference>
<gene>
    <name evidence="6" type="ORF">SAMN05216200_10629</name>
</gene>
<keyword evidence="2 4" id="KW-0479">Metal-binding</keyword>
<dbReference type="Pfam" id="PF00491">
    <property type="entry name" value="Arginase"/>
    <property type="match status" value="1"/>
</dbReference>
<feature type="binding site" evidence="4">
    <location>
        <position position="136"/>
    </location>
    <ligand>
        <name>Mn(2+)</name>
        <dbReference type="ChEBI" id="CHEBI:29035"/>
        <label>1</label>
    </ligand>
</feature>
<keyword evidence="4" id="KW-0464">Manganese</keyword>
<dbReference type="Gene3D" id="3.40.800.10">
    <property type="entry name" value="Ureohydrolase domain"/>
    <property type="match status" value="1"/>
</dbReference>
<dbReference type="InterPro" id="IPR005925">
    <property type="entry name" value="Agmatinase-rel"/>
</dbReference>
<dbReference type="PROSITE" id="PS01053">
    <property type="entry name" value="ARGINASE_1"/>
    <property type="match status" value="1"/>
</dbReference>
<dbReference type="InterPro" id="IPR023696">
    <property type="entry name" value="Ureohydrolase_dom_sf"/>
</dbReference>
<dbReference type="NCBIfam" id="NF002564">
    <property type="entry name" value="PRK02190.1"/>
    <property type="match status" value="1"/>
</dbReference>
<dbReference type="GO" id="GO:0033389">
    <property type="term" value="P:putrescine biosynthetic process from arginine, via agmatine"/>
    <property type="evidence" value="ECO:0007669"/>
    <property type="project" value="TreeGrafter"/>
</dbReference>
<dbReference type="GO" id="GO:0046872">
    <property type="term" value="F:metal ion binding"/>
    <property type="evidence" value="ECO:0007669"/>
    <property type="project" value="UniProtKB-KW"/>
</dbReference>
<dbReference type="InterPro" id="IPR020855">
    <property type="entry name" value="Ureohydrolase_Mn_BS"/>
</dbReference>